<evidence type="ECO:0000256" key="1">
    <source>
        <dbReference type="ARBA" id="ARBA00004141"/>
    </source>
</evidence>
<keyword evidence="3 5" id="KW-1133">Transmembrane helix</keyword>
<keyword evidence="2 5" id="KW-0812">Transmembrane</keyword>
<evidence type="ECO:0000256" key="3">
    <source>
        <dbReference type="ARBA" id="ARBA00022989"/>
    </source>
</evidence>
<dbReference type="Pfam" id="PF03619">
    <property type="entry name" value="Solute_trans_a"/>
    <property type="match status" value="1"/>
</dbReference>
<evidence type="ECO:0000256" key="4">
    <source>
        <dbReference type="ARBA" id="ARBA00023136"/>
    </source>
</evidence>
<evidence type="ECO:0000256" key="5">
    <source>
        <dbReference type="SAM" id="Phobius"/>
    </source>
</evidence>
<dbReference type="InterPro" id="IPR005178">
    <property type="entry name" value="Ostalpha/TMEM184C"/>
</dbReference>
<feature type="transmembrane region" description="Helical" evidence="5">
    <location>
        <begin position="20"/>
        <end position="41"/>
    </location>
</feature>
<feature type="transmembrane region" description="Helical" evidence="5">
    <location>
        <begin position="212"/>
        <end position="236"/>
    </location>
</feature>
<evidence type="ECO:0000313" key="6">
    <source>
        <dbReference type="EMBL" id="CAD9675571.1"/>
    </source>
</evidence>
<dbReference type="PANTHER" id="PTHR23423">
    <property type="entry name" value="ORGANIC SOLUTE TRANSPORTER-RELATED"/>
    <property type="match status" value="1"/>
</dbReference>
<dbReference type="GO" id="GO:0016020">
    <property type="term" value="C:membrane"/>
    <property type="evidence" value="ECO:0007669"/>
    <property type="project" value="UniProtKB-SubCell"/>
</dbReference>
<gene>
    <name evidence="6" type="ORF">QSP1433_LOCUS5114</name>
</gene>
<evidence type="ECO:0008006" key="7">
    <source>
        <dbReference type="Google" id="ProtNLM"/>
    </source>
</evidence>
<accession>A0A7S2W9S9</accession>
<keyword evidence="4 5" id="KW-0472">Membrane</keyword>
<reference evidence="6" key="1">
    <citation type="submission" date="2021-01" db="EMBL/GenBank/DDBJ databases">
        <authorList>
            <person name="Corre E."/>
            <person name="Pelletier E."/>
            <person name="Niang G."/>
            <person name="Scheremetjew M."/>
            <person name="Finn R."/>
            <person name="Kale V."/>
            <person name="Holt S."/>
            <person name="Cochrane G."/>
            <person name="Meng A."/>
            <person name="Brown T."/>
            <person name="Cohen L."/>
        </authorList>
    </citation>
    <scope>NUCLEOTIDE SEQUENCE</scope>
    <source>
        <strain evidence="6">NY070348D</strain>
    </source>
</reference>
<evidence type="ECO:0000256" key="2">
    <source>
        <dbReference type="ARBA" id="ARBA00022692"/>
    </source>
</evidence>
<feature type="transmembrane region" description="Helical" evidence="5">
    <location>
        <begin position="116"/>
        <end position="136"/>
    </location>
</feature>
<name>A0A7S2W9S9_9STRA</name>
<feature type="transmembrane region" description="Helical" evidence="5">
    <location>
        <begin position="293"/>
        <end position="313"/>
    </location>
</feature>
<protein>
    <recommendedName>
        <fullName evidence="7">Transmembrane protein 184C</fullName>
    </recommendedName>
</protein>
<feature type="transmembrane region" description="Helical" evidence="5">
    <location>
        <begin position="85"/>
        <end position="104"/>
    </location>
</feature>
<comment type="subcellular location">
    <subcellularLocation>
        <location evidence="1">Membrane</location>
        <topology evidence="1">Multi-pass membrane protein</topology>
    </subcellularLocation>
</comment>
<dbReference type="SMART" id="SM01417">
    <property type="entry name" value="Solute_trans_a"/>
    <property type="match status" value="1"/>
</dbReference>
<feature type="transmembrane region" description="Helical" evidence="5">
    <location>
        <begin position="47"/>
        <end position="65"/>
    </location>
</feature>
<feature type="transmembrane region" description="Helical" evidence="5">
    <location>
        <begin position="184"/>
        <end position="206"/>
    </location>
</feature>
<feature type="transmembrane region" description="Helical" evidence="5">
    <location>
        <begin position="257"/>
        <end position="278"/>
    </location>
</feature>
<proteinExistence type="predicted"/>
<dbReference type="EMBL" id="HBHK01008254">
    <property type="protein sequence ID" value="CAD9675571.1"/>
    <property type="molecule type" value="Transcribed_RNA"/>
</dbReference>
<sequence length="422" mass="48240">MEELSVLALAHERAARLSRILTVIGYGLIVTALPFVVYVLVERGASKQVVAWVVAGVCVMLAVSLSIHDINANLDNFERPELQKYVVRILFMIPIYSITSWLALYDEKLNVLLDSIRGLYEAFVIWSFTYFLMVYLGPTQEMLAERLSLKPQEEHLFPFNYILRPWQMGYEFLFKCKFGTLQYVIWKILNELMVLIATALGVYGYGTWSLTAVYFYCMMITNFSQLLAIYCLALFYHATYKDLAPIHPLAKFICIKAVIFFSFWQETFLSMLVFFGWIKSTPYFSASEYAEALQDFIICIEMFIFSIAHHYYFSYRDFEGNAGDSPSSTGSGRAPYGRALLESAFPNDLVYDITRDMRRLSRGGSFSASTYENTASPGPSLAGRSGQLFNESNHERYLVEDQEQLSRLMDQAKAQAHPGNVL</sequence>
<organism evidence="6">
    <name type="scientific">Mucochytrium quahogii</name>
    <dbReference type="NCBI Taxonomy" id="96639"/>
    <lineage>
        <taxon>Eukaryota</taxon>
        <taxon>Sar</taxon>
        <taxon>Stramenopiles</taxon>
        <taxon>Bigyra</taxon>
        <taxon>Labyrinthulomycetes</taxon>
        <taxon>Thraustochytrida</taxon>
        <taxon>Thraustochytriidae</taxon>
        <taxon>Mucochytrium</taxon>
    </lineage>
</organism>
<dbReference type="AlphaFoldDB" id="A0A7S2W9S9"/>